<dbReference type="SUPFAM" id="SSF81321">
    <property type="entry name" value="Family A G protein-coupled receptor-like"/>
    <property type="match status" value="1"/>
</dbReference>
<dbReference type="SMART" id="SM01381">
    <property type="entry name" value="7TM_GPCR_Srsx"/>
    <property type="match status" value="1"/>
</dbReference>
<evidence type="ECO:0000256" key="4">
    <source>
        <dbReference type="ARBA" id="ARBA00023136"/>
    </source>
</evidence>
<evidence type="ECO:0000256" key="1">
    <source>
        <dbReference type="ARBA" id="ARBA00004370"/>
    </source>
</evidence>
<dbReference type="InterPro" id="IPR019424">
    <property type="entry name" value="7TM_GPCR_Srsx"/>
</dbReference>
<dbReference type="Proteomes" id="UP001620626">
    <property type="component" value="Unassembled WGS sequence"/>
</dbReference>
<keyword evidence="4 5" id="KW-0472">Membrane</keyword>
<dbReference type="EMBL" id="JBICBT010000337">
    <property type="protein sequence ID" value="KAL3116976.1"/>
    <property type="molecule type" value="Genomic_DNA"/>
</dbReference>
<proteinExistence type="predicted"/>
<accession>A0ABD2LP03</accession>
<comment type="subcellular location">
    <subcellularLocation>
        <location evidence="1">Membrane</location>
    </subcellularLocation>
</comment>
<evidence type="ECO:0000256" key="3">
    <source>
        <dbReference type="ARBA" id="ARBA00022989"/>
    </source>
</evidence>
<keyword evidence="7" id="KW-1185">Reference proteome</keyword>
<feature type="transmembrane region" description="Helical" evidence="5">
    <location>
        <begin position="183"/>
        <end position="204"/>
    </location>
</feature>
<feature type="transmembrane region" description="Helical" evidence="5">
    <location>
        <begin position="93"/>
        <end position="115"/>
    </location>
</feature>
<comment type="caution">
    <text evidence="6">The sequence shown here is derived from an EMBL/GenBank/DDBJ whole genome shotgun (WGS) entry which is preliminary data.</text>
</comment>
<dbReference type="InterPro" id="IPR047130">
    <property type="entry name" value="7TM_GPCR_Srsx_nematod"/>
</dbReference>
<dbReference type="GO" id="GO:0016020">
    <property type="term" value="C:membrane"/>
    <property type="evidence" value="ECO:0007669"/>
    <property type="project" value="UniProtKB-SubCell"/>
</dbReference>
<feature type="transmembrane region" description="Helical" evidence="5">
    <location>
        <begin position="60"/>
        <end position="81"/>
    </location>
</feature>
<keyword evidence="3 5" id="KW-1133">Transmembrane helix</keyword>
<protein>
    <recommendedName>
        <fullName evidence="8">G_PROTEIN_RECEP_F1_2 domain-containing protein</fullName>
    </recommendedName>
</protein>
<dbReference type="AlphaFoldDB" id="A0ABD2LP03"/>
<evidence type="ECO:0000313" key="6">
    <source>
        <dbReference type="EMBL" id="KAL3116976.1"/>
    </source>
</evidence>
<dbReference type="InterPro" id="IPR000276">
    <property type="entry name" value="GPCR_Rhodpsn"/>
</dbReference>
<evidence type="ECO:0008006" key="8">
    <source>
        <dbReference type="Google" id="ProtNLM"/>
    </source>
</evidence>
<dbReference type="Pfam" id="PF10320">
    <property type="entry name" value="7TM_GPCR_Srsx"/>
    <property type="match status" value="1"/>
</dbReference>
<sequence>MTDLNNDTFYLTFKDANPSWSLIGCASILGLLALFGIIFNSSVIYITIRTKSFRGTVNYLLALCSFFELIHQSGYFLFVYTAFSGQNFIEYRLAVKITFIPWFGFAGVSPTMVFTGIDRLIGIAFDEMYNKFKIRLYLTTVTVICIAFGFDLLVTFYQFMNLYGDQMITGCLPSADQINRRTFRALFCIIAVNVGGYFISSFYFNMIKASISSPITAWFGQVISAIHLNIGALSNGPILYFTSTDYRKAFQKQFPLVFKHFSNQNQVIPLQQQNAHPRN</sequence>
<reference evidence="6 7" key="1">
    <citation type="submission" date="2024-10" db="EMBL/GenBank/DDBJ databases">
        <authorList>
            <person name="Kim D."/>
        </authorList>
    </citation>
    <scope>NUCLEOTIDE SEQUENCE [LARGE SCALE GENOMIC DNA]</scope>
    <source>
        <strain evidence="6">BH-2024</strain>
    </source>
</reference>
<feature type="transmembrane region" description="Helical" evidence="5">
    <location>
        <begin position="136"/>
        <end position="157"/>
    </location>
</feature>
<organism evidence="6 7">
    <name type="scientific">Heterodera trifolii</name>
    <dbReference type="NCBI Taxonomy" id="157864"/>
    <lineage>
        <taxon>Eukaryota</taxon>
        <taxon>Metazoa</taxon>
        <taxon>Ecdysozoa</taxon>
        <taxon>Nematoda</taxon>
        <taxon>Chromadorea</taxon>
        <taxon>Rhabditida</taxon>
        <taxon>Tylenchina</taxon>
        <taxon>Tylenchomorpha</taxon>
        <taxon>Tylenchoidea</taxon>
        <taxon>Heteroderidae</taxon>
        <taxon>Heteroderinae</taxon>
        <taxon>Heterodera</taxon>
    </lineage>
</organism>
<evidence type="ECO:0000256" key="5">
    <source>
        <dbReference type="SAM" id="Phobius"/>
    </source>
</evidence>
<evidence type="ECO:0000256" key="2">
    <source>
        <dbReference type="ARBA" id="ARBA00022692"/>
    </source>
</evidence>
<gene>
    <name evidence="6" type="ORF">niasHT_002935</name>
</gene>
<feature type="transmembrane region" description="Helical" evidence="5">
    <location>
        <begin position="20"/>
        <end position="48"/>
    </location>
</feature>
<dbReference type="PANTHER" id="PTHR23360:SF5">
    <property type="entry name" value="G-PROTEIN COUPLED RECEPTORS FAMILY 1 PROFILE DOMAIN-CONTAINING PROTEIN"/>
    <property type="match status" value="1"/>
</dbReference>
<dbReference type="PANTHER" id="PTHR23360">
    <property type="entry name" value="G-PROTEIN COUPLED RECEPTORS FAMILY 1 PROFILE DOMAIN-CONTAINING PROTEIN-RELATED"/>
    <property type="match status" value="1"/>
</dbReference>
<keyword evidence="2 5" id="KW-0812">Transmembrane</keyword>
<name>A0ABD2LP03_9BILA</name>
<dbReference type="Gene3D" id="1.20.1070.10">
    <property type="entry name" value="Rhodopsin 7-helix transmembrane proteins"/>
    <property type="match status" value="1"/>
</dbReference>
<evidence type="ECO:0000313" key="7">
    <source>
        <dbReference type="Proteomes" id="UP001620626"/>
    </source>
</evidence>